<gene>
    <name evidence="1" type="primary">Dgri\GH18311</name>
    <name evidence="1" type="ORF">Dgri_GH18311</name>
</gene>
<protein>
    <submittedName>
        <fullName evidence="1">GH18311</fullName>
    </submittedName>
</protein>
<dbReference type="AlphaFoldDB" id="B4K0N4"/>
<evidence type="ECO:0000313" key="1">
    <source>
        <dbReference type="EMBL" id="EDV92489.1"/>
    </source>
</evidence>
<sequence>MGNINPAMLSAHSASDEVVSSVSKTDANNLETHLSNQELIRLVGNHSVLYDSRHRHRGLIWSAIANELHEKATKLIKVWLLLQTYFEWELMQMDDSNSHLMKELSFRGVVNLINVLKIMPELDQIVNGYEGKASKSQRYHALWLRVSTRLQDKWYSENVIGCLYRVLSNRHGRRVQKRTAIKPGDSPPPPKKILTAKYNQPFDIDRAGISTTSTTTAATAGNCLSAFASSSKSRFQYIHCRQQ</sequence>
<keyword evidence="2" id="KW-1185">Reference proteome</keyword>
<evidence type="ECO:0000313" key="2">
    <source>
        <dbReference type="Proteomes" id="UP000001070"/>
    </source>
</evidence>
<proteinExistence type="predicted"/>
<reference evidence="1 2" key="1">
    <citation type="journal article" date="2007" name="Nature">
        <title>Evolution of genes and genomes on the Drosophila phylogeny.</title>
        <authorList>
            <consortium name="Drosophila 12 Genomes Consortium"/>
            <person name="Clark A.G."/>
            <person name="Eisen M.B."/>
            <person name="Smith D.R."/>
            <person name="Bergman C.M."/>
            <person name="Oliver B."/>
            <person name="Markow T.A."/>
            <person name="Kaufman T.C."/>
            <person name="Kellis M."/>
            <person name="Gelbart W."/>
            <person name="Iyer V.N."/>
            <person name="Pollard D.A."/>
            <person name="Sackton T.B."/>
            <person name="Larracuente A.M."/>
            <person name="Singh N.D."/>
            <person name="Abad J.P."/>
            <person name="Abt D.N."/>
            <person name="Adryan B."/>
            <person name="Aguade M."/>
            <person name="Akashi H."/>
            <person name="Anderson W.W."/>
            <person name="Aquadro C.F."/>
            <person name="Ardell D.H."/>
            <person name="Arguello R."/>
            <person name="Artieri C.G."/>
            <person name="Barbash D.A."/>
            <person name="Barker D."/>
            <person name="Barsanti P."/>
            <person name="Batterham P."/>
            <person name="Batzoglou S."/>
            <person name="Begun D."/>
            <person name="Bhutkar A."/>
            <person name="Blanco E."/>
            <person name="Bosak S.A."/>
            <person name="Bradley R.K."/>
            <person name="Brand A.D."/>
            <person name="Brent M.R."/>
            <person name="Brooks A.N."/>
            <person name="Brown R.H."/>
            <person name="Butlin R.K."/>
            <person name="Caggese C."/>
            <person name="Calvi B.R."/>
            <person name="Bernardo de Carvalho A."/>
            <person name="Caspi A."/>
            <person name="Castrezana S."/>
            <person name="Celniker S.E."/>
            <person name="Chang J.L."/>
            <person name="Chapple C."/>
            <person name="Chatterji S."/>
            <person name="Chinwalla A."/>
            <person name="Civetta A."/>
            <person name="Clifton S.W."/>
            <person name="Comeron J.M."/>
            <person name="Costello J.C."/>
            <person name="Coyne J.A."/>
            <person name="Daub J."/>
            <person name="David R.G."/>
            <person name="Delcher A.L."/>
            <person name="Delehaunty K."/>
            <person name="Do C.B."/>
            <person name="Ebling H."/>
            <person name="Edwards K."/>
            <person name="Eickbush T."/>
            <person name="Evans J.D."/>
            <person name="Filipski A."/>
            <person name="Findeiss S."/>
            <person name="Freyhult E."/>
            <person name="Fulton L."/>
            <person name="Fulton R."/>
            <person name="Garcia A.C."/>
            <person name="Gardiner A."/>
            <person name="Garfield D.A."/>
            <person name="Garvin B.E."/>
            <person name="Gibson G."/>
            <person name="Gilbert D."/>
            <person name="Gnerre S."/>
            <person name="Godfrey J."/>
            <person name="Good R."/>
            <person name="Gotea V."/>
            <person name="Gravely B."/>
            <person name="Greenberg A.J."/>
            <person name="Griffiths-Jones S."/>
            <person name="Gross S."/>
            <person name="Guigo R."/>
            <person name="Gustafson E.A."/>
            <person name="Haerty W."/>
            <person name="Hahn M.W."/>
            <person name="Halligan D.L."/>
            <person name="Halpern A.L."/>
            <person name="Halter G.M."/>
            <person name="Han M.V."/>
            <person name="Heger A."/>
            <person name="Hillier L."/>
            <person name="Hinrichs A.S."/>
            <person name="Holmes I."/>
            <person name="Hoskins R.A."/>
            <person name="Hubisz M.J."/>
            <person name="Hultmark D."/>
            <person name="Huntley M.A."/>
            <person name="Jaffe D.B."/>
            <person name="Jagadeeshan S."/>
            <person name="Jeck W.R."/>
            <person name="Johnson J."/>
            <person name="Jones C.D."/>
            <person name="Jordan W.C."/>
            <person name="Karpen G.H."/>
            <person name="Kataoka E."/>
            <person name="Keightley P.D."/>
            <person name="Kheradpour P."/>
            <person name="Kirkness E.F."/>
            <person name="Koerich L.B."/>
            <person name="Kristiansen K."/>
            <person name="Kudrna D."/>
            <person name="Kulathinal R.J."/>
            <person name="Kumar S."/>
            <person name="Kwok R."/>
            <person name="Lander E."/>
            <person name="Langley C.H."/>
            <person name="Lapoint R."/>
            <person name="Lazzaro B.P."/>
            <person name="Lee S.J."/>
            <person name="Levesque L."/>
            <person name="Li R."/>
            <person name="Lin C.F."/>
            <person name="Lin M.F."/>
            <person name="Lindblad-Toh K."/>
            <person name="Llopart A."/>
            <person name="Long M."/>
            <person name="Low L."/>
            <person name="Lozovsky E."/>
            <person name="Lu J."/>
            <person name="Luo M."/>
            <person name="Machado C.A."/>
            <person name="Makalowski W."/>
            <person name="Marzo M."/>
            <person name="Matsuda M."/>
            <person name="Matzkin L."/>
            <person name="McAllister B."/>
            <person name="McBride C.S."/>
            <person name="McKernan B."/>
            <person name="McKernan K."/>
            <person name="Mendez-Lago M."/>
            <person name="Minx P."/>
            <person name="Mollenhauer M.U."/>
            <person name="Montooth K."/>
            <person name="Mount S.M."/>
            <person name="Mu X."/>
            <person name="Myers E."/>
            <person name="Negre B."/>
            <person name="Newfeld S."/>
            <person name="Nielsen R."/>
            <person name="Noor M.A."/>
            <person name="O'Grady P."/>
            <person name="Pachter L."/>
            <person name="Papaceit M."/>
            <person name="Parisi M.J."/>
            <person name="Parisi M."/>
            <person name="Parts L."/>
            <person name="Pedersen J.S."/>
            <person name="Pesole G."/>
            <person name="Phillippy A.M."/>
            <person name="Ponting C.P."/>
            <person name="Pop M."/>
            <person name="Porcelli D."/>
            <person name="Powell J.R."/>
            <person name="Prohaska S."/>
            <person name="Pruitt K."/>
            <person name="Puig M."/>
            <person name="Quesneville H."/>
            <person name="Ram K.R."/>
            <person name="Rand D."/>
            <person name="Rasmussen M.D."/>
            <person name="Reed L.K."/>
            <person name="Reenan R."/>
            <person name="Reily A."/>
            <person name="Remington K.A."/>
            <person name="Rieger T.T."/>
            <person name="Ritchie M.G."/>
            <person name="Robin C."/>
            <person name="Rogers Y.H."/>
            <person name="Rohde C."/>
            <person name="Rozas J."/>
            <person name="Rubenfield M.J."/>
            <person name="Ruiz A."/>
            <person name="Russo S."/>
            <person name="Salzberg S.L."/>
            <person name="Sanchez-Gracia A."/>
            <person name="Saranga D.J."/>
            <person name="Sato H."/>
            <person name="Schaeffer S.W."/>
            <person name="Schatz M.C."/>
            <person name="Schlenke T."/>
            <person name="Schwartz R."/>
            <person name="Segarra C."/>
            <person name="Singh R.S."/>
            <person name="Sirot L."/>
            <person name="Sirota M."/>
            <person name="Sisneros N.B."/>
            <person name="Smith C.D."/>
            <person name="Smith T.F."/>
            <person name="Spieth J."/>
            <person name="Stage D.E."/>
            <person name="Stark A."/>
            <person name="Stephan W."/>
            <person name="Strausberg R.L."/>
            <person name="Strempel S."/>
            <person name="Sturgill D."/>
            <person name="Sutton G."/>
            <person name="Sutton G.G."/>
            <person name="Tao W."/>
            <person name="Teichmann S."/>
            <person name="Tobari Y.N."/>
            <person name="Tomimura Y."/>
            <person name="Tsolas J.M."/>
            <person name="Valente V.L."/>
            <person name="Venter E."/>
            <person name="Venter J.C."/>
            <person name="Vicario S."/>
            <person name="Vieira F.G."/>
            <person name="Vilella A.J."/>
            <person name="Villasante A."/>
            <person name="Walenz B."/>
            <person name="Wang J."/>
            <person name="Wasserman M."/>
            <person name="Watts T."/>
            <person name="Wilson D."/>
            <person name="Wilson R.K."/>
            <person name="Wing R.A."/>
            <person name="Wolfner M.F."/>
            <person name="Wong A."/>
            <person name="Wong G.K."/>
            <person name="Wu C.I."/>
            <person name="Wu G."/>
            <person name="Yamamoto D."/>
            <person name="Yang H.P."/>
            <person name="Yang S.P."/>
            <person name="Yorke J.A."/>
            <person name="Yoshida K."/>
            <person name="Zdobnov E."/>
            <person name="Zhang P."/>
            <person name="Zhang Y."/>
            <person name="Zimin A.V."/>
            <person name="Baldwin J."/>
            <person name="Abdouelleil A."/>
            <person name="Abdulkadir J."/>
            <person name="Abebe A."/>
            <person name="Abera B."/>
            <person name="Abreu J."/>
            <person name="Acer S.C."/>
            <person name="Aftuck L."/>
            <person name="Alexander A."/>
            <person name="An P."/>
            <person name="Anderson E."/>
            <person name="Anderson S."/>
            <person name="Arachi H."/>
            <person name="Azer M."/>
            <person name="Bachantsang P."/>
            <person name="Barry A."/>
            <person name="Bayul T."/>
            <person name="Berlin A."/>
            <person name="Bessette D."/>
            <person name="Bloom T."/>
            <person name="Blye J."/>
            <person name="Boguslavskiy L."/>
            <person name="Bonnet C."/>
            <person name="Boukhgalter B."/>
            <person name="Bourzgui I."/>
            <person name="Brown A."/>
            <person name="Cahill P."/>
            <person name="Channer S."/>
            <person name="Cheshatsang Y."/>
            <person name="Chuda L."/>
            <person name="Citroen M."/>
            <person name="Collymore A."/>
            <person name="Cooke P."/>
            <person name="Costello M."/>
            <person name="D'Aco K."/>
            <person name="Daza R."/>
            <person name="De Haan G."/>
            <person name="DeGray S."/>
            <person name="DeMaso C."/>
            <person name="Dhargay N."/>
            <person name="Dooley K."/>
            <person name="Dooley E."/>
            <person name="Doricent M."/>
            <person name="Dorje P."/>
            <person name="Dorjee K."/>
            <person name="Dupes A."/>
            <person name="Elong R."/>
            <person name="Falk J."/>
            <person name="Farina A."/>
            <person name="Faro S."/>
            <person name="Ferguson D."/>
            <person name="Fisher S."/>
            <person name="Foley C.D."/>
            <person name="Franke A."/>
            <person name="Friedrich D."/>
            <person name="Gadbois L."/>
            <person name="Gearin G."/>
            <person name="Gearin C.R."/>
            <person name="Giannoukos G."/>
            <person name="Goode T."/>
            <person name="Graham J."/>
            <person name="Grandbois E."/>
            <person name="Grewal S."/>
            <person name="Gyaltsen K."/>
            <person name="Hafez N."/>
            <person name="Hagos B."/>
            <person name="Hall J."/>
            <person name="Henson C."/>
            <person name="Hollinger A."/>
            <person name="Honan T."/>
            <person name="Huard M.D."/>
            <person name="Hughes L."/>
            <person name="Hurhula B."/>
            <person name="Husby M.E."/>
            <person name="Kamat A."/>
            <person name="Kanga B."/>
            <person name="Kashin S."/>
            <person name="Khazanovich D."/>
            <person name="Kisner P."/>
            <person name="Lance K."/>
            <person name="Lara M."/>
            <person name="Lee W."/>
            <person name="Lennon N."/>
            <person name="Letendre F."/>
            <person name="LeVine R."/>
            <person name="Lipovsky A."/>
            <person name="Liu X."/>
            <person name="Liu J."/>
            <person name="Liu S."/>
            <person name="Lokyitsang T."/>
            <person name="Lokyitsang Y."/>
            <person name="Lubonja R."/>
            <person name="Lui A."/>
            <person name="MacDonald P."/>
            <person name="Magnisalis V."/>
            <person name="Maru K."/>
            <person name="Matthews C."/>
            <person name="McCusker W."/>
            <person name="McDonough S."/>
            <person name="Mehta T."/>
            <person name="Meldrim J."/>
            <person name="Meneus L."/>
            <person name="Mihai O."/>
            <person name="Mihalev A."/>
            <person name="Mihova T."/>
            <person name="Mittelman R."/>
            <person name="Mlenga V."/>
            <person name="Montmayeur A."/>
            <person name="Mulrain L."/>
            <person name="Navidi A."/>
            <person name="Naylor J."/>
            <person name="Negash T."/>
            <person name="Nguyen T."/>
            <person name="Nguyen N."/>
            <person name="Nicol R."/>
            <person name="Norbu C."/>
            <person name="Norbu N."/>
            <person name="Novod N."/>
            <person name="O'Neill B."/>
            <person name="Osman S."/>
            <person name="Markiewicz E."/>
            <person name="Oyono O.L."/>
            <person name="Patti C."/>
            <person name="Phunkhang P."/>
            <person name="Pierre F."/>
            <person name="Priest M."/>
            <person name="Raghuraman S."/>
            <person name="Rege F."/>
            <person name="Reyes R."/>
            <person name="Rise C."/>
            <person name="Rogov P."/>
            <person name="Ross K."/>
            <person name="Ryan E."/>
            <person name="Settipalli S."/>
            <person name="Shea T."/>
            <person name="Sherpa N."/>
            <person name="Shi L."/>
            <person name="Shih D."/>
            <person name="Sparrow T."/>
            <person name="Spaulding J."/>
            <person name="Stalker J."/>
            <person name="Stange-Thomann N."/>
            <person name="Stavropoulos S."/>
            <person name="Stone C."/>
            <person name="Strader C."/>
            <person name="Tesfaye S."/>
            <person name="Thomson T."/>
            <person name="Thoulutsang Y."/>
            <person name="Thoulutsang D."/>
            <person name="Topham K."/>
            <person name="Topping I."/>
            <person name="Tsamla T."/>
            <person name="Vassiliev H."/>
            <person name="Vo A."/>
            <person name="Wangchuk T."/>
            <person name="Wangdi T."/>
            <person name="Weiand M."/>
            <person name="Wilkinson J."/>
            <person name="Wilson A."/>
            <person name="Yadav S."/>
            <person name="Young G."/>
            <person name="Yu Q."/>
            <person name="Zembek L."/>
            <person name="Zhong D."/>
            <person name="Zimmer A."/>
            <person name="Zwirko Z."/>
            <person name="Jaffe D.B."/>
            <person name="Alvarez P."/>
            <person name="Brockman W."/>
            <person name="Butler J."/>
            <person name="Chin C."/>
            <person name="Gnerre S."/>
            <person name="Grabherr M."/>
            <person name="Kleber M."/>
            <person name="Mauceli E."/>
            <person name="MacCallum I."/>
        </authorList>
    </citation>
    <scope>NUCLEOTIDE SEQUENCE [LARGE SCALE GENOMIC DNA]</scope>
    <source>
        <strain evidence="2">Tucson 15287-2541.00</strain>
    </source>
</reference>
<dbReference type="OrthoDB" id="8062432at2759"/>
<dbReference type="Proteomes" id="UP000001070">
    <property type="component" value="Unassembled WGS sequence"/>
</dbReference>
<name>B4K0N4_DROGR</name>
<dbReference type="STRING" id="7222.B4K0N4"/>
<accession>B4K0N4</accession>
<dbReference type="HOGENOM" id="CLU_1143573_0_0_1"/>
<dbReference type="eggNOG" id="ENOG502T9TQ">
    <property type="taxonomic scope" value="Eukaryota"/>
</dbReference>
<dbReference type="InParanoid" id="B4K0N4"/>
<dbReference type="EMBL" id="CH916477">
    <property type="protein sequence ID" value="EDV92489.1"/>
    <property type="molecule type" value="Genomic_DNA"/>
</dbReference>
<organism evidence="2">
    <name type="scientific">Drosophila grimshawi</name>
    <name type="common">Hawaiian fruit fly</name>
    <name type="synonym">Idiomyia grimshawi</name>
    <dbReference type="NCBI Taxonomy" id="7222"/>
    <lineage>
        <taxon>Eukaryota</taxon>
        <taxon>Metazoa</taxon>
        <taxon>Ecdysozoa</taxon>
        <taxon>Arthropoda</taxon>
        <taxon>Hexapoda</taxon>
        <taxon>Insecta</taxon>
        <taxon>Pterygota</taxon>
        <taxon>Neoptera</taxon>
        <taxon>Endopterygota</taxon>
        <taxon>Diptera</taxon>
        <taxon>Brachycera</taxon>
        <taxon>Muscomorpha</taxon>
        <taxon>Ephydroidea</taxon>
        <taxon>Drosophilidae</taxon>
        <taxon>Drosophila</taxon>
        <taxon>Hawaiian Drosophila</taxon>
    </lineage>
</organism>